<protein>
    <recommendedName>
        <fullName evidence="4">Lipoprotein</fullName>
    </recommendedName>
</protein>
<name>A0A1A0MJE5_MYCMU</name>
<keyword evidence="1" id="KW-0732">Signal</keyword>
<organism evidence="2 3">
    <name type="scientific">Mycolicibacterium mucogenicum</name>
    <name type="common">Mycobacterium mucogenicum</name>
    <dbReference type="NCBI Taxonomy" id="56689"/>
    <lineage>
        <taxon>Bacteria</taxon>
        <taxon>Bacillati</taxon>
        <taxon>Actinomycetota</taxon>
        <taxon>Actinomycetes</taxon>
        <taxon>Mycobacteriales</taxon>
        <taxon>Mycobacteriaceae</taxon>
        <taxon>Mycolicibacterium</taxon>
    </lineage>
</organism>
<evidence type="ECO:0000313" key="3">
    <source>
        <dbReference type="Proteomes" id="UP000093962"/>
    </source>
</evidence>
<gene>
    <name evidence="2" type="ORF">A5642_24010</name>
</gene>
<feature type="signal peptide" evidence="1">
    <location>
        <begin position="1"/>
        <end position="17"/>
    </location>
</feature>
<dbReference type="AlphaFoldDB" id="A0A1A0MJE5"/>
<accession>A0A1A0MJE5</accession>
<evidence type="ECO:0000256" key="1">
    <source>
        <dbReference type="SAM" id="SignalP"/>
    </source>
</evidence>
<dbReference type="RefSeq" id="WP_061009449.1">
    <property type="nucleotide sequence ID" value="NZ_LSKA01000380.1"/>
</dbReference>
<dbReference type="Proteomes" id="UP000093962">
    <property type="component" value="Unassembled WGS sequence"/>
</dbReference>
<dbReference type="PROSITE" id="PS51257">
    <property type="entry name" value="PROKAR_LIPOPROTEIN"/>
    <property type="match status" value="1"/>
</dbReference>
<reference evidence="2 3" key="1">
    <citation type="submission" date="2016-06" db="EMBL/GenBank/DDBJ databases">
        <authorList>
            <person name="Kjaerup R.B."/>
            <person name="Dalgaard T.S."/>
            <person name="Juul-Madsen H.R."/>
        </authorList>
    </citation>
    <scope>NUCLEOTIDE SEQUENCE [LARGE SCALE GENOMIC DNA]</scope>
    <source>
        <strain evidence="2 3">1199456.5</strain>
    </source>
</reference>
<proteinExistence type="predicted"/>
<feature type="chain" id="PRO_5038945667" description="Lipoprotein" evidence="1">
    <location>
        <begin position="18"/>
        <end position="178"/>
    </location>
</feature>
<evidence type="ECO:0008006" key="4">
    <source>
        <dbReference type="Google" id="ProtNLM"/>
    </source>
</evidence>
<comment type="caution">
    <text evidence="2">The sequence shown here is derived from an EMBL/GenBank/DDBJ whole genome shotgun (WGS) entry which is preliminary data.</text>
</comment>
<sequence>MKPSVIAAVLAASGVLAAGCGDTSSTSSSPTAAAQQMFQLNDGSLGLVIPTGWAARGYQTKYTIREVLMEPEGDSHLESDAQALAAGGSATGAHIIIFGGVSCTGGAWELGPIETGTEGGVSFTGRKAKLLSQDKQCAYAKSGDREASANLSAVKVLEQMTANGAITVTAGGAAPSGS</sequence>
<dbReference type="EMBL" id="LZSF01000175">
    <property type="protein sequence ID" value="OBA85545.1"/>
    <property type="molecule type" value="Genomic_DNA"/>
</dbReference>
<evidence type="ECO:0000313" key="2">
    <source>
        <dbReference type="EMBL" id="OBA85545.1"/>
    </source>
</evidence>